<evidence type="ECO:0000256" key="2">
    <source>
        <dbReference type="ARBA" id="ARBA00018768"/>
    </source>
</evidence>
<dbReference type="PANTHER" id="PTHR39322:SF1">
    <property type="entry name" value="ISOVALERYL-HOMOSERINE LACTONE SYNTHASE"/>
    <property type="match status" value="1"/>
</dbReference>
<evidence type="ECO:0000256" key="7">
    <source>
        <dbReference type="ARBA" id="ARBA00048576"/>
    </source>
</evidence>
<dbReference type="InterPro" id="IPR016181">
    <property type="entry name" value="Acyl_CoA_acyltransferase"/>
</dbReference>
<dbReference type="GO" id="GO:0007165">
    <property type="term" value="P:signal transduction"/>
    <property type="evidence" value="ECO:0007669"/>
    <property type="project" value="TreeGrafter"/>
</dbReference>
<dbReference type="InterPro" id="IPR022484">
    <property type="entry name" value="PEP-CTERM/exosrtase_acylTfrase"/>
</dbReference>
<comment type="catalytic activity">
    <reaction evidence="7">
        <text>a fatty acyl-[ACP] + S-adenosyl-L-methionine = an N-acyl-L-homoserine lactone + S-methyl-5'-thioadenosine + holo-[ACP] + H(+)</text>
        <dbReference type="Rhea" id="RHEA:10096"/>
        <dbReference type="Rhea" id="RHEA-COMP:9685"/>
        <dbReference type="Rhea" id="RHEA-COMP:14125"/>
        <dbReference type="ChEBI" id="CHEBI:15378"/>
        <dbReference type="ChEBI" id="CHEBI:17509"/>
        <dbReference type="ChEBI" id="CHEBI:55474"/>
        <dbReference type="ChEBI" id="CHEBI:59789"/>
        <dbReference type="ChEBI" id="CHEBI:64479"/>
        <dbReference type="ChEBI" id="CHEBI:138651"/>
        <dbReference type="EC" id="2.3.1.184"/>
    </reaction>
</comment>
<proteinExistence type="predicted"/>
<evidence type="ECO:0000256" key="8">
    <source>
        <dbReference type="SAM" id="MobiDB-lite"/>
    </source>
</evidence>
<dbReference type="PANTHER" id="PTHR39322">
    <property type="entry name" value="ACYL-HOMOSERINE-LACTONE SYNTHASE"/>
    <property type="match status" value="1"/>
</dbReference>
<evidence type="ECO:0000256" key="1">
    <source>
        <dbReference type="ARBA" id="ARBA00012340"/>
    </source>
</evidence>
<dbReference type="SUPFAM" id="SSF55729">
    <property type="entry name" value="Acyl-CoA N-acyltransferases (Nat)"/>
    <property type="match status" value="1"/>
</dbReference>
<evidence type="ECO:0000256" key="3">
    <source>
        <dbReference type="ARBA" id="ARBA00022654"/>
    </source>
</evidence>
<evidence type="ECO:0000256" key="5">
    <source>
        <dbReference type="ARBA" id="ARBA00022691"/>
    </source>
</evidence>
<dbReference type="EC" id="2.3.1.184" evidence="1"/>
<keyword evidence="6" id="KW-0071">Autoinducer synthesis</keyword>
<evidence type="ECO:0000313" key="9">
    <source>
        <dbReference type="EMBL" id="AUB84694.1"/>
    </source>
</evidence>
<dbReference type="Pfam" id="PF13444">
    <property type="entry name" value="Acetyltransf_5"/>
    <property type="match status" value="1"/>
</dbReference>
<keyword evidence="5" id="KW-0949">S-adenosyl-L-methionine</keyword>
<organism evidence="9 10">
    <name type="scientific">Candidatus Thiodictyon syntrophicum</name>
    <dbReference type="NCBI Taxonomy" id="1166950"/>
    <lineage>
        <taxon>Bacteria</taxon>
        <taxon>Pseudomonadati</taxon>
        <taxon>Pseudomonadota</taxon>
        <taxon>Gammaproteobacteria</taxon>
        <taxon>Chromatiales</taxon>
        <taxon>Chromatiaceae</taxon>
        <taxon>Thiodictyon</taxon>
    </lineage>
</organism>
<dbReference type="KEGG" id="tsy:THSYN_08160"/>
<keyword evidence="3" id="KW-0673">Quorum sensing</keyword>
<sequence>MCSASRPWSMTAPAWRPSAPLPRAASWRSTGPCSPCTWTTTPSRAICSSRSCWPQNWPTWHALTGGSWNCRRSGSACAACGAIPEPDHGGLAGASGCAAESMGSRTLIVERLGFFCASQHGHANMTTDSRSVLADFPQFFSIRPALSEADRGETYRIRYRVYCQEFGYEPADRFPSRMETDEFDEVSAHCLITHIASGQAAGCVRICPASLAGAPHPLPFDKCCARSLDPEAMARVDAPRDHLCEASRFAVDGAFRRRSGEALTRFGEINSLGLSDPERRTFPLLSVTLMLAGLAMAERLGRPQIFAVMEPFLPRLLKRSGLVFRRMGRDVDHHGIRAVYLTDHQEFQRGLTGEFETLYQWILAELRGI</sequence>
<evidence type="ECO:0000256" key="6">
    <source>
        <dbReference type="ARBA" id="ARBA00022929"/>
    </source>
</evidence>
<dbReference type="AlphaFoldDB" id="A0A2K8UGJ0"/>
<dbReference type="GO" id="GO:0009372">
    <property type="term" value="P:quorum sensing"/>
    <property type="evidence" value="ECO:0007669"/>
    <property type="project" value="UniProtKB-KW"/>
</dbReference>
<dbReference type="EMBL" id="CP020370">
    <property type="protein sequence ID" value="AUB84694.1"/>
    <property type="molecule type" value="Genomic_DNA"/>
</dbReference>
<name>A0A2K8UGJ0_9GAMM</name>
<keyword evidence="10" id="KW-1185">Reference proteome</keyword>
<reference evidence="9 10" key="1">
    <citation type="submission" date="2017-03" db="EMBL/GenBank/DDBJ databases">
        <title>Complete genome sequence of Candidatus 'Thiodictyon syntrophicum' sp. nov. strain Cad16T, a photolithoautotroph purple sulfur bacterium isolated from an alpine meromictic lake.</title>
        <authorList>
            <person name="Luedin S.M."/>
            <person name="Pothier J.F."/>
            <person name="Danza F."/>
            <person name="Storelli N."/>
            <person name="Wittwer M."/>
            <person name="Tonolla M."/>
        </authorList>
    </citation>
    <scope>NUCLEOTIDE SEQUENCE [LARGE SCALE GENOMIC DNA]</scope>
    <source>
        <strain evidence="9 10">Cad16T</strain>
    </source>
</reference>
<keyword evidence="4" id="KW-0808">Transferase</keyword>
<accession>A0A2K8UGJ0</accession>
<protein>
    <recommendedName>
        <fullName evidence="2">Acyl-homoserine-lactone synthase</fullName>
        <ecNumber evidence="1">2.3.1.184</ecNumber>
    </recommendedName>
</protein>
<gene>
    <name evidence="9" type="ORF">THSYN_08160</name>
</gene>
<dbReference type="NCBIfam" id="TIGR03694">
    <property type="entry name" value="exosort_acyl"/>
    <property type="match status" value="1"/>
</dbReference>
<feature type="region of interest" description="Disordered" evidence="8">
    <location>
        <begin position="1"/>
        <end position="33"/>
    </location>
</feature>
<evidence type="ECO:0000313" key="10">
    <source>
        <dbReference type="Proteomes" id="UP000232638"/>
    </source>
</evidence>
<dbReference type="GO" id="GO:0061579">
    <property type="term" value="F:N-acyl homoserine lactone synthase activity"/>
    <property type="evidence" value="ECO:0007669"/>
    <property type="project" value="UniProtKB-EC"/>
</dbReference>
<dbReference type="InterPro" id="IPR001690">
    <property type="entry name" value="Autoind_synthase"/>
</dbReference>
<dbReference type="Proteomes" id="UP000232638">
    <property type="component" value="Chromosome"/>
</dbReference>
<evidence type="ECO:0000256" key="4">
    <source>
        <dbReference type="ARBA" id="ARBA00022679"/>
    </source>
</evidence>
<dbReference type="Gene3D" id="3.40.630.30">
    <property type="match status" value="1"/>
</dbReference>